<comment type="catalytic activity">
    <reaction evidence="6">
        <text>Hydrolysis of proteins with broad specificity for peptide bonds, and a preference for a large uncharged residue in P1. Hydrolyzes peptide amides.</text>
        <dbReference type="EC" id="3.4.21.62"/>
    </reaction>
</comment>
<feature type="active site" description="Charge relay system" evidence="8">
    <location>
        <position position="188"/>
    </location>
</feature>
<dbReference type="PROSITE" id="PS00138">
    <property type="entry name" value="SUBTILASE_SER"/>
    <property type="match status" value="1"/>
</dbReference>
<dbReference type="InterPro" id="IPR022398">
    <property type="entry name" value="Peptidase_S8_His-AS"/>
</dbReference>
<evidence type="ECO:0000256" key="8">
    <source>
        <dbReference type="PROSITE-ProRule" id="PRU01240"/>
    </source>
</evidence>
<dbReference type="InParanoid" id="C5L4R0"/>
<gene>
    <name evidence="10" type="ORF">Pmar_PMAR007922</name>
</gene>
<dbReference type="GeneID" id="9064468"/>
<keyword evidence="5" id="KW-0865">Zymogen</keyword>
<reference evidence="10 11" key="1">
    <citation type="submission" date="2008-07" db="EMBL/GenBank/DDBJ databases">
        <authorList>
            <person name="El-Sayed N."/>
            <person name="Caler E."/>
            <person name="Inman J."/>
            <person name="Amedeo P."/>
            <person name="Hass B."/>
            <person name="Wortman J."/>
        </authorList>
    </citation>
    <scope>NUCLEOTIDE SEQUENCE [LARGE SCALE GENOMIC DNA]</scope>
    <source>
        <strain evidence="11">ATCC 50983 / TXsc</strain>
    </source>
</reference>
<keyword evidence="4 8" id="KW-0720">Serine protease</keyword>
<dbReference type="Proteomes" id="UP000007800">
    <property type="component" value="Unassembled WGS sequence"/>
</dbReference>
<organism evidence="11">
    <name type="scientific">Perkinsus marinus (strain ATCC 50983 / TXsc)</name>
    <dbReference type="NCBI Taxonomy" id="423536"/>
    <lineage>
        <taxon>Eukaryota</taxon>
        <taxon>Sar</taxon>
        <taxon>Alveolata</taxon>
        <taxon>Perkinsozoa</taxon>
        <taxon>Perkinsea</taxon>
        <taxon>Perkinsida</taxon>
        <taxon>Perkinsidae</taxon>
        <taxon>Perkinsus</taxon>
    </lineage>
</organism>
<evidence type="ECO:0000256" key="2">
    <source>
        <dbReference type="ARBA" id="ARBA00022670"/>
    </source>
</evidence>
<feature type="active site" description="Charge relay system" evidence="8">
    <location>
        <position position="399"/>
    </location>
</feature>
<evidence type="ECO:0000256" key="7">
    <source>
        <dbReference type="ARBA" id="ARBA00023619"/>
    </source>
</evidence>
<evidence type="ECO:0000313" key="10">
    <source>
        <dbReference type="EMBL" id="EER08251.1"/>
    </source>
</evidence>
<dbReference type="AlphaFoldDB" id="C5L4R0"/>
<dbReference type="Pfam" id="PF00082">
    <property type="entry name" value="Peptidase_S8"/>
    <property type="match status" value="1"/>
</dbReference>
<dbReference type="PROSITE" id="PS00137">
    <property type="entry name" value="SUBTILASE_HIS"/>
    <property type="match status" value="1"/>
</dbReference>
<dbReference type="PRINTS" id="PR00723">
    <property type="entry name" value="SUBTILISIN"/>
</dbReference>
<feature type="active site" description="Charge relay system" evidence="8">
    <location>
        <position position="228"/>
    </location>
</feature>
<dbReference type="InterPro" id="IPR036852">
    <property type="entry name" value="Peptidase_S8/S53_dom_sf"/>
</dbReference>
<accession>C5L4R0</accession>
<evidence type="ECO:0000256" key="4">
    <source>
        <dbReference type="ARBA" id="ARBA00022825"/>
    </source>
</evidence>
<dbReference type="EMBL" id="GG679132">
    <property type="protein sequence ID" value="EER08251.1"/>
    <property type="molecule type" value="Genomic_DNA"/>
</dbReference>
<dbReference type="PANTHER" id="PTHR43399">
    <property type="entry name" value="SUBTILISIN-RELATED"/>
    <property type="match status" value="1"/>
</dbReference>
<keyword evidence="2 8" id="KW-0645">Protease</keyword>
<dbReference type="InterPro" id="IPR000209">
    <property type="entry name" value="Peptidase_S8/S53_dom"/>
</dbReference>
<evidence type="ECO:0000256" key="3">
    <source>
        <dbReference type="ARBA" id="ARBA00022801"/>
    </source>
</evidence>
<keyword evidence="3 8" id="KW-0378">Hydrolase</keyword>
<evidence type="ECO:0000313" key="11">
    <source>
        <dbReference type="Proteomes" id="UP000007800"/>
    </source>
</evidence>
<dbReference type="GO" id="GO:0006508">
    <property type="term" value="P:proteolysis"/>
    <property type="evidence" value="ECO:0007669"/>
    <property type="project" value="UniProtKB-KW"/>
</dbReference>
<evidence type="ECO:0000256" key="6">
    <source>
        <dbReference type="ARBA" id="ARBA00023529"/>
    </source>
</evidence>
<dbReference type="GO" id="GO:0004252">
    <property type="term" value="F:serine-type endopeptidase activity"/>
    <property type="evidence" value="ECO:0007669"/>
    <property type="project" value="UniProtKB-UniRule"/>
</dbReference>
<sequence length="472" mass="50506">MFNNLMPKRLTFFWAFFAGTITFGESTTNRTLLRVFHRGVPLDIRHIPKMMTQTLAASDGMMESLSQDDHDCERCFAQDDMVYDLKAIGIQIVDSKCPVGHKQILNYLRKAKNMLSIDFDCEPDSRVTLHPTLAADMATCTGGNSVLGTNDPGSSCQPNLELIHLGAAWEAARSAGRKLKDVVLAISDTGVDMTHPDLVNQFWRNPADNSIGYNFITNSIDVTDRHSHGTHCAGNAAAQTNNNIGIAGVANIDGSVPSVKLMILKMLDDTGGGYTSDIARAINFAVENGAAFSSHSYRWFDDNEIMRAAFRNAAAAGHMAVTAAGNEMANLDGWPTFPCTYAIEIPSMLCVAATTSDPTEDVTMAPFSSAGSATKVAAPGVDVYSTFPGGSYSYMSGTSMSTPTTAGVAALLGTLGLESQEIADTLIKSRTDGLPNWRGVSDIGMIDAFKAVQAALGSPATRLRKNIQSSSR</sequence>
<dbReference type="MEROPS" id="S08.041"/>
<dbReference type="PANTHER" id="PTHR43399:SF4">
    <property type="entry name" value="CELL WALL-ASSOCIATED PROTEASE"/>
    <property type="match status" value="1"/>
</dbReference>
<protein>
    <recommendedName>
        <fullName evidence="7">subtilisin</fullName>
        <ecNumber evidence="7">3.4.21.62</ecNumber>
    </recommendedName>
</protein>
<dbReference type="SUPFAM" id="SSF52743">
    <property type="entry name" value="Subtilisin-like"/>
    <property type="match status" value="1"/>
</dbReference>
<feature type="domain" description="Peptidase S8/S53" evidence="9">
    <location>
        <begin position="180"/>
        <end position="430"/>
    </location>
</feature>
<proteinExistence type="inferred from homology"/>
<dbReference type="RefSeq" id="XP_002776435.1">
    <property type="nucleotide sequence ID" value="XM_002776389.1"/>
</dbReference>
<evidence type="ECO:0000256" key="5">
    <source>
        <dbReference type="ARBA" id="ARBA00023145"/>
    </source>
</evidence>
<dbReference type="PROSITE" id="PS51892">
    <property type="entry name" value="SUBTILASE"/>
    <property type="match status" value="1"/>
</dbReference>
<keyword evidence="11" id="KW-1185">Reference proteome</keyword>
<dbReference type="EC" id="3.4.21.62" evidence="7"/>
<dbReference type="InterPro" id="IPR023828">
    <property type="entry name" value="Peptidase_S8_Ser-AS"/>
</dbReference>
<evidence type="ECO:0000259" key="9">
    <source>
        <dbReference type="Pfam" id="PF00082"/>
    </source>
</evidence>
<comment type="similarity">
    <text evidence="1 8">Belongs to the peptidase S8 family.</text>
</comment>
<dbReference type="InterPro" id="IPR015500">
    <property type="entry name" value="Peptidase_S8_subtilisin-rel"/>
</dbReference>
<name>C5L4R0_PERM5</name>
<evidence type="ECO:0000256" key="1">
    <source>
        <dbReference type="ARBA" id="ARBA00011073"/>
    </source>
</evidence>
<dbReference type="InterPro" id="IPR051048">
    <property type="entry name" value="Peptidase_S8/S53_subtilisin"/>
</dbReference>
<dbReference type="Gene3D" id="3.40.50.200">
    <property type="entry name" value="Peptidase S8/S53 domain"/>
    <property type="match status" value="1"/>
</dbReference>